<dbReference type="InterPro" id="IPR003694">
    <property type="entry name" value="NAD_synthase"/>
</dbReference>
<feature type="domain" description="NAD/GMP synthase" evidence="6">
    <location>
        <begin position="163"/>
        <end position="399"/>
    </location>
</feature>
<dbReference type="AlphaFoldDB" id="A0A0S4J7P2"/>
<dbReference type="PANTHER" id="PTHR23090:SF9">
    <property type="entry name" value="GLUTAMINE-DEPENDENT NAD(+) SYNTHETASE"/>
    <property type="match status" value="1"/>
</dbReference>
<evidence type="ECO:0000313" key="7">
    <source>
        <dbReference type="EMBL" id="CUG87258.1"/>
    </source>
</evidence>
<evidence type="ECO:0000259" key="6">
    <source>
        <dbReference type="Pfam" id="PF02540"/>
    </source>
</evidence>
<evidence type="ECO:0000256" key="1">
    <source>
        <dbReference type="ARBA" id="ARBA00004790"/>
    </source>
</evidence>
<name>A0A0S4J7P2_BODSA</name>
<dbReference type="SUPFAM" id="SSF52402">
    <property type="entry name" value="Adenine nucleotide alpha hydrolases-like"/>
    <property type="match status" value="2"/>
</dbReference>
<gene>
    <name evidence="7" type="ORF">BSAL_09420</name>
</gene>
<dbReference type="CDD" id="cd00553">
    <property type="entry name" value="NAD_synthase"/>
    <property type="match status" value="1"/>
</dbReference>
<dbReference type="Pfam" id="PF02540">
    <property type="entry name" value="NAD_synthase"/>
    <property type="match status" value="1"/>
</dbReference>
<dbReference type="InterPro" id="IPR014729">
    <property type="entry name" value="Rossmann-like_a/b/a_fold"/>
</dbReference>
<evidence type="ECO:0000256" key="2">
    <source>
        <dbReference type="ARBA" id="ARBA00022598"/>
    </source>
</evidence>
<dbReference type="OrthoDB" id="2020662at2759"/>
<keyword evidence="2" id="KW-0436">Ligase</keyword>
<protein>
    <recommendedName>
        <fullName evidence="6">NAD/GMP synthase domain-containing protein</fullName>
    </recommendedName>
</protein>
<evidence type="ECO:0000256" key="5">
    <source>
        <dbReference type="ARBA" id="ARBA00023027"/>
    </source>
</evidence>
<organism evidence="7 8">
    <name type="scientific">Bodo saltans</name>
    <name type="common">Flagellated protozoan</name>
    <dbReference type="NCBI Taxonomy" id="75058"/>
    <lineage>
        <taxon>Eukaryota</taxon>
        <taxon>Discoba</taxon>
        <taxon>Euglenozoa</taxon>
        <taxon>Kinetoplastea</taxon>
        <taxon>Metakinetoplastina</taxon>
        <taxon>Eubodonida</taxon>
        <taxon>Bodonidae</taxon>
        <taxon>Bodo</taxon>
    </lineage>
</organism>
<reference evidence="8" key="1">
    <citation type="submission" date="2015-09" db="EMBL/GenBank/DDBJ databases">
        <authorList>
            <consortium name="Pathogen Informatics"/>
        </authorList>
    </citation>
    <scope>NUCLEOTIDE SEQUENCE [LARGE SCALE GENOMIC DNA]</scope>
    <source>
        <strain evidence="8">Lake Konstanz</strain>
    </source>
</reference>
<sequence>MAPPPLHPELAAKLAEYRKERNFVPASWVAAKIAKLNEYMQRFGLKTCVTSISGGIDSAVIWRRCSFFFSTPHSSHARFFVAQIFSFISVHLRRRTTKRNGTLPQTSRLCSLFWQAKQEKLRYISATTNKEDGTTAATPRARCQTCRVSQGANFVPASWVAAKIAKLNEYMQRFGLKTCVTSISGGIDSAVILALCAAAKAESGSPIVNNVGVCQPIHSSAWALERGRENIAAAGAIEVVVDQTAIHTQLQSLVDGAVGISGKDFAAGQLRSYMRTPVGYYVAQLYSQQGNPAIVMGTGNMDEDGYLAYFCKAGDGVVDVQLISDLHKSEVFQVARALGVPSATVVAPPSADLWDGQTDEDELGFTYDFVELFTGFYLKKTAEEQEAFRSSLSEEAAIQFDAHAKAAEGVHRRNKHKLAGIQNL</sequence>
<keyword evidence="4" id="KW-0067">ATP-binding</keyword>
<comment type="pathway">
    <text evidence="1">Cofactor biosynthesis; NAD(+) biosynthesis.</text>
</comment>
<evidence type="ECO:0000313" key="8">
    <source>
        <dbReference type="Proteomes" id="UP000051952"/>
    </source>
</evidence>
<dbReference type="GO" id="GO:0005524">
    <property type="term" value="F:ATP binding"/>
    <property type="evidence" value="ECO:0007669"/>
    <property type="project" value="UniProtKB-KW"/>
</dbReference>
<dbReference type="Proteomes" id="UP000051952">
    <property type="component" value="Unassembled WGS sequence"/>
</dbReference>
<keyword evidence="5" id="KW-0520">NAD</keyword>
<accession>A0A0S4J7P2</accession>
<dbReference type="EMBL" id="CYKH01001484">
    <property type="protein sequence ID" value="CUG87258.1"/>
    <property type="molecule type" value="Genomic_DNA"/>
</dbReference>
<dbReference type="VEuPathDB" id="TriTrypDB:BSAL_09420"/>
<dbReference type="Gene3D" id="3.40.50.620">
    <property type="entry name" value="HUPs"/>
    <property type="match status" value="2"/>
</dbReference>
<evidence type="ECO:0000256" key="3">
    <source>
        <dbReference type="ARBA" id="ARBA00022741"/>
    </source>
</evidence>
<dbReference type="PANTHER" id="PTHR23090">
    <property type="entry name" value="NH 3 /GLUTAMINE-DEPENDENT NAD + SYNTHETASE"/>
    <property type="match status" value="1"/>
</dbReference>
<dbReference type="GO" id="GO:0004359">
    <property type="term" value="F:glutaminase activity"/>
    <property type="evidence" value="ECO:0007669"/>
    <property type="project" value="InterPro"/>
</dbReference>
<dbReference type="GO" id="GO:0005737">
    <property type="term" value="C:cytoplasm"/>
    <property type="evidence" value="ECO:0007669"/>
    <property type="project" value="InterPro"/>
</dbReference>
<dbReference type="GO" id="GO:0009435">
    <property type="term" value="P:NAD+ biosynthetic process"/>
    <property type="evidence" value="ECO:0007669"/>
    <property type="project" value="UniProtKB-UniPathway"/>
</dbReference>
<dbReference type="GO" id="GO:0003952">
    <property type="term" value="F:NAD+ synthase (glutamine-hydrolyzing) activity"/>
    <property type="evidence" value="ECO:0007669"/>
    <property type="project" value="InterPro"/>
</dbReference>
<proteinExistence type="predicted"/>
<keyword evidence="8" id="KW-1185">Reference proteome</keyword>
<dbReference type="UniPathway" id="UPA00253"/>
<dbReference type="NCBIfam" id="TIGR00552">
    <property type="entry name" value="nadE"/>
    <property type="match status" value="1"/>
</dbReference>
<dbReference type="InterPro" id="IPR022310">
    <property type="entry name" value="NAD/GMP_synthase"/>
</dbReference>
<keyword evidence="3" id="KW-0547">Nucleotide-binding</keyword>
<evidence type="ECO:0000256" key="4">
    <source>
        <dbReference type="ARBA" id="ARBA00022840"/>
    </source>
</evidence>
<dbReference type="OMA" id="LNEYMQR"/>